<feature type="domain" description="Beta-galactosidase 1-like first all-beta" evidence="11">
    <location>
        <begin position="401"/>
        <end position="510"/>
    </location>
</feature>
<evidence type="ECO:0000313" key="14">
    <source>
        <dbReference type="Proteomes" id="UP000838412"/>
    </source>
</evidence>
<evidence type="ECO:0000259" key="10">
    <source>
        <dbReference type="Pfam" id="PF01301"/>
    </source>
</evidence>
<dbReference type="PROSITE" id="PS01182">
    <property type="entry name" value="GLYCOSYL_HYDROL_F35"/>
    <property type="match status" value="1"/>
</dbReference>
<dbReference type="AlphaFoldDB" id="A0A8J9YQR0"/>
<dbReference type="SUPFAM" id="SSF51445">
    <property type="entry name" value="(Trans)glycosidases"/>
    <property type="match status" value="1"/>
</dbReference>
<reference evidence="13" key="1">
    <citation type="submission" date="2022-01" db="EMBL/GenBank/DDBJ databases">
        <authorList>
            <person name="Braso-Vives M."/>
        </authorList>
    </citation>
    <scope>NUCLEOTIDE SEQUENCE</scope>
</reference>
<protein>
    <recommendedName>
        <fullName evidence="7">Beta-galactosidase</fullName>
        <ecNumber evidence="7">3.2.1.23</ecNumber>
    </recommendedName>
</protein>
<gene>
    <name evidence="13" type="primary">GLB1</name>
    <name evidence="13" type="ORF">BLAG_LOCUS3277</name>
</gene>
<feature type="active site" description="Proton donor" evidence="6">
    <location>
        <position position="186"/>
    </location>
</feature>
<dbReference type="InterPro" id="IPR026283">
    <property type="entry name" value="B-gal_1-like"/>
</dbReference>
<dbReference type="Gene3D" id="2.60.120.260">
    <property type="entry name" value="Galactose-binding domain-like"/>
    <property type="match status" value="2"/>
</dbReference>
<proteinExistence type="inferred from homology"/>
<comment type="catalytic activity">
    <reaction evidence="7">
        <text>Hydrolysis of terminal non-reducing beta-D-galactose residues in beta-D-galactosides.</text>
        <dbReference type="EC" id="3.2.1.23"/>
    </reaction>
</comment>
<dbReference type="FunFam" id="2.60.120.260:FF:000021">
    <property type="entry name" value="Beta-galactosidase"/>
    <property type="match status" value="1"/>
</dbReference>
<evidence type="ECO:0000259" key="11">
    <source>
        <dbReference type="Pfam" id="PF21317"/>
    </source>
</evidence>
<dbReference type="InterPro" id="IPR048912">
    <property type="entry name" value="BetaGal1-like_ABD1"/>
</dbReference>
<evidence type="ECO:0000256" key="1">
    <source>
        <dbReference type="ARBA" id="ARBA00009809"/>
    </source>
</evidence>
<feature type="domain" description="Glycoside hydrolase 35 catalytic" evidence="10">
    <location>
        <begin position="37"/>
        <end position="354"/>
    </location>
</feature>
<dbReference type="GO" id="GO:0004565">
    <property type="term" value="F:beta-galactosidase activity"/>
    <property type="evidence" value="ECO:0007669"/>
    <property type="project" value="UniProtKB-EC"/>
</dbReference>
<name>A0A8J9YQR0_BRALA</name>
<dbReference type="InterPro" id="IPR008979">
    <property type="entry name" value="Galactose-bd-like_sf"/>
</dbReference>
<keyword evidence="4" id="KW-0325">Glycoprotein</keyword>
<dbReference type="Proteomes" id="UP000838412">
    <property type="component" value="Chromosome 10"/>
</dbReference>
<dbReference type="PANTHER" id="PTHR23421">
    <property type="entry name" value="BETA-GALACTOSIDASE RELATED"/>
    <property type="match status" value="1"/>
</dbReference>
<evidence type="ECO:0000256" key="3">
    <source>
        <dbReference type="ARBA" id="ARBA00022801"/>
    </source>
</evidence>
<evidence type="ECO:0000256" key="6">
    <source>
        <dbReference type="PIRSR" id="PIRSR006336-1"/>
    </source>
</evidence>
<evidence type="ECO:0000256" key="5">
    <source>
        <dbReference type="ARBA" id="ARBA00023295"/>
    </source>
</evidence>
<dbReference type="OrthoDB" id="1657402at2759"/>
<sequence length="715" mass="78895">MAATTVKIFVALSLVVLVLQGDRADGRSFSIDYDNNTFLKDGEPFRYISGSIHYSRVPRSYWQDRLTKMYAAGLNAIQVYVPWNLHEPKPGKYDFTGNNDIEAFLKMANDTGLLVILRPGPYICAEWDMGGLPSWLMKDNSSIVLRSSDPAYLGPVDTYMAQLLPRIKPLLYNNGGPVITVQVENEYGSFYTCDYDYLRHLRELFLQLLGPDVVLFTTDGWWDGVLKCGTIDGLYTTVDFGPGTDPAGAFHGQRKHQTKGPLVNSEFYTGWLDHWGQPHAHTDKDKVATYLEKMLQMNASVNMYMFEGGTNFGYMNGANGPFKPQPTSYDYDAPLTEAGDPTDKLTTISNVIAKFRQLPPGPVPPATPKAAYGKVQMTFEATVLDKLSDLSPDGPIRADYPITMENMQQSYGFMLYRTTLPTAAKGVKLSVPGIRDRGFVMLDQTPAGILSRNGPMDLNITVQAGQVLDIVVENQGRINYGRYINDSKGIIANVTLGNDTLRSWDIYSLDIDGALPTMFSRPSNLAVNIDGGLPALSPVLQQDIEGIDGELTNQGKRSAQPQRSRAGQMVPSFYTGKFSIQDTPQDTFLNMKGWTKGQAFVNGFNLGRYWPVEGPQITLYVPASVLKTDNNITLFELEASPCGTSHLDVDCTVEFQDRPIINATVSRHRGEKHDSATIGSAPSEIDAFTAVVSFVSGVVFSVAYPISTVLNIMFS</sequence>
<keyword evidence="3 7" id="KW-0378">Hydrolase</keyword>
<dbReference type="Pfam" id="PF21467">
    <property type="entry name" value="BetaGal_gal-bd"/>
    <property type="match status" value="1"/>
</dbReference>
<evidence type="ECO:0000313" key="13">
    <source>
        <dbReference type="EMBL" id="CAH1238829.1"/>
    </source>
</evidence>
<evidence type="ECO:0000259" key="12">
    <source>
        <dbReference type="Pfam" id="PF21467"/>
    </source>
</evidence>
<feature type="chain" id="PRO_5035450900" description="Beta-galactosidase" evidence="9">
    <location>
        <begin position="27"/>
        <end position="715"/>
    </location>
</feature>
<dbReference type="GO" id="GO:0005975">
    <property type="term" value="P:carbohydrate metabolic process"/>
    <property type="evidence" value="ECO:0007669"/>
    <property type="project" value="InterPro"/>
</dbReference>
<accession>A0A8J9YQR0</accession>
<evidence type="ECO:0000256" key="4">
    <source>
        <dbReference type="ARBA" id="ARBA00023180"/>
    </source>
</evidence>
<evidence type="ECO:0000256" key="9">
    <source>
        <dbReference type="SAM" id="SignalP"/>
    </source>
</evidence>
<evidence type="ECO:0000256" key="7">
    <source>
        <dbReference type="RuleBase" id="RU000675"/>
    </source>
</evidence>
<dbReference type="SUPFAM" id="SSF49785">
    <property type="entry name" value="Galactose-binding domain-like"/>
    <property type="match status" value="1"/>
</dbReference>
<keyword evidence="5 7" id="KW-0326">Glycosidase</keyword>
<feature type="signal peptide" evidence="9">
    <location>
        <begin position="1"/>
        <end position="26"/>
    </location>
</feature>
<keyword evidence="14" id="KW-1185">Reference proteome</keyword>
<organism evidence="13 14">
    <name type="scientific">Branchiostoma lanceolatum</name>
    <name type="common">Common lancelet</name>
    <name type="synonym">Amphioxus lanceolatum</name>
    <dbReference type="NCBI Taxonomy" id="7740"/>
    <lineage>
        <taxon>Eukaryota</taxon>
        <taxon>Metazoa</taxon>
        <taxon>Chordata</taxon>
        <taxon>Cephalochordata</taxon>
        <taxon>Leptocardii</taxon>
        <taxon>Amphioxiformes</taxon>
        <taxon>Branchiostomatidae</taxon>
        <taxon>Branchiostoma</taxon>
    </lineage>
</organism>
<dbReference type="Pfam" id="PF21317">
    <property type="entry name" value="BetaGal_ABD_1"/>
    <property type="match status" value="1"/>
</dbReference>
<dbReference type="PRINTS" id="PR00742">
    <property type="entry name" value="GLHYDRLASE35"/>
</dbReference>
<dbReference type="InterPro" id="IPR019801">
    <property type="entry name" value="Glyco_hydro_35_CS"/>
</dbReference>
<evidence type="ECO:0000256" key="8">
    <source>
        <dbReference type="RuleBase" id="RU003679"/>
    </source>
</evidence>
<dbReference type="Pfam" id="PF01301">
    <property type="entry name" value="Glyco_hydro_35"/>
    <property type="match status" value="1"/>
</dbReference>
<comment type="similarity">
    <text evidence="1 8">Belongs to the glycosyl hydrolase 35 family.</text>
</comment>
<dbReference type="InterPro" id="IPR048913">
    <property type="entry name" value="BetaGal_gal-bd"/>
</dbReference>
<dbReference type="InterPro" id="IPR017853">
    <property type="entry name" value="GH"/>
</dbReference>
<keyword evidence="2 9" id="KW-0732">Signal</keyword>
<feature type="active site" description="Nucleophile" evidence="6">
    <location>
        <position position="266"/>
    </location>
</feature>
<dbReference type="EC" id="3.2.1.23" evidence="7"/>
<feature type="domain" description="Beta-galactosidase galactose-binding" evidence="12">
    <location>
        <begin position="571"/>
        <end position="631"/>
    </location>
</feature>
<dbReference type="InterPro" id="IPR031330">
    <property type="entry name" value="Gly_Hdrlase_35_cat"/>
</dbReference>
<dbReference type="PIRSF" id="PIRSF006336">
    <property type="entry name" value="B-gal"/>
    <property type="match status" value="1"/>
</dbReference>
<dbReference type="EMBL" id="OV696695">
    <property type="protein sequence ID" value="CAH1238829.1"/>
    <property type="molecule type" value="Genomic_DNA"/>
</dbReference>
<dbReference type="InterPro" id="IPR001944">
    <property type="entry name" value="Glycoside_Hdrlase_35"/>
</dbReference>
<dbReference type="Gene3D" id="3.20.20.80">
    <property type="entry name" value="Glycosidases"/>
    <property type="match status" value="1"/>
</dbReference>
<evidence type="ECO:0000256" key="2">
    <source>
        <dbReference type="ARBA" id="ARBA00022729"/>
    </source>
</evidence>
<dbReference type="FunFam" id="3.20.20.80:FF:000017">
    <property type="entry name" value="Beta-galactosidase"/>
    <property type="match status" value="1"/>
</dbReference>